<comment type="caution">
    <text evidence="2">The sequence shown here is derived from an EMBL/GenBank/DDBJ whole genome shotgun (WGS) entry which is preliminary data.</text>
</comment>
<gene>
    <name evidence="2" type="ORF">SDC9_166244</name>
</gene>
<name>A0A645FZ23_9ZZZZ</name>
<dbReference type="AlphaFoldDB" id="A0A645FZ23"/>
<keyword evidence="1" id="KW-1133">Transmembrane helix</keyword>
<reference evidence="2" key="1">
    <citation type="submission" date="2019-08" db="EMBL/GenBank/DDBJ databases">
        <authorList>
            <person name="Kucharzyk K."/>
            <person name="Murdoch R.W."/>
            <person name="Higgins S."/>
            <person name="Loffler F."/>
        </authorList>
    </citation>
    <scope>NUCLEOTIDE SEQUENCE</scope>
</reference>
<evidence type="ECO:0000313" key="2">
    <source>
        <dbReference type="EMBL" id="MPN18879.1"/>
    </source>
</evidence>
<protein>
    <submittedName>
        <fullName evidence="2">Uncharacterized protein</fullName>
    </submittedName>
</protein>
<dbReference type="EMBL" id="VSSQ01066301">
    <property type="protein sequence ID" value="MPN18879.1"/>
    <property type="molecule type" value="Genomic_DNA"/>
</dbReference>
<organism evidence="2">
    <name type="scientific">bioreactor metagenome</name>
    <dbReference type="NCBI Taxonomy" id="1076179"/>
    <lineage>
        <taxon>unclassified sequences</taxon>
        <taxon>metagenomes</taxon>
        <taxon>ecological metagenomes</taxon>
    </lineage>
</organism>
<accession>A0A645FZ23</accession>
<feature type="transmembrane region" description="Helical" evidence="1">
    <location>
        <begin position="62"/>
        <end position="81"/>
    </location>
</feature>
<keyword evidence="1" id="KW-0812">Transmembrane</keyword>
<sequence length="165" mass="19113">MLKGFIKYVYAPCCIASTEVSIVPYAVIIMTTISGSLFFIFLSKSIPLSFPSLRSSRQRSIFSLLSIFNALLEFVADFTSYFEFNANSKDVHIPISSSIIRMVFFMLHALLNPKSIGILKIFLCIHPFCSRWTLFRCFFLRSAWRYTCPIRFHSILWSRMVPCNF</sequence>
<evidence type="ECO:0000256" key="1">
    <source>
        <dbReference type="SAM" id="Phobius"/>
    </source>
</evidence>
<feature type="transmembrane region" description="Helical" evidence="1">
    <location>
        <begin position="22"/>
        <end position="42"/>
    </location>
</feature>
<keyword evidence="1" id="KW-0472">Membrane</keyword>
<proteinExistence type="predicted"/>